<dbReference type="Gene3D" id="3.40.930.10">
    <property type="entry name" value="Mannitol-specific EII, Chain A"/>
    <property type="match status" value="1"/>
</dbReference>
<accession>A0ABY8AT81</accession>
<dbReference type="EMBL" id="CP119078">
    <property type="protein sequence ID" value="WED43421.1"/>
    <property type="molecule type" value="Genomic_DNA"/>
</dbReference>
<dbReference type="CDD" id="cd00211">
    <property type="entry name" value="PTS_IIA_fru"/>
    <property type="match status" value="1"/>
</dbReference>
<protein>
    <submittedName>
        <fullName evidence="2">PTS sugar transporter subunit IIA</fullName>
    </submittedName>
</protein>
<dbReference type="InterPro" id="IPR016152">
    <property type="entry name" value="PTrfase/Anion_transptr"/>
</dbReference>
<organism evidence="2 3">
    <name type="scientific">Legionella cardiaca</name>
    <dbReference type="NCBI Taxonomy" id="1071983"/>
    <lineage>
        <taxon>Bacteria</taxon>
        <taxon>Pseudomonadati</taxon>
        <taxon>Pseudomonadota</taxon>
        <taxon>Gammaproteobacteria</taxon>
        <taxon>Legionellales</taxon>
        <taxon>Legionellaceae</taxon>
        <taxon>Legionella</taxon>
    </lineage>
</organism>
<reference evidence="2 3" key="1">
    <citation type="submission" date="2023-02" db="EMBL/GenBank/DDBJ databases">
        <title>Genome Sequence of L. cardiaca H63T.</title>
        <authorList>
            <person name="Lopez A.E."/>
            <person name="Cianciotto N.P."/>
        </authorList>
    </citation>
    <scope>NUCLEOTIDE SEQUENCE [LARGE SCALE GENOMIC DNA]</scope>
    <source>
        <strain evidence="2 3">H63</strain>
    </source>
</reference>
<dbReference type="InterPro" id="IPR051541">
    <property type="entry name" value="PTS_SugarTrans_NitroReg"/>
</dbReference>
<dbReference type="InterPro" id="IPR002178">
    <property type="entry name" value="PTS_EIIA_type-2_dom"/>
</dbReference>
<sequence>MQLRQVIHPSNVCIDCTSQSKTAVLLKLSQLLSHTYPELDAQQLFDAYWKRESLGSTAIGQGITIPHVRSAEITSPKACIIRLLHPVDFGAQDKQPVDLVIGLVVPQEQIDQHLQLLDTIIKQFNEPSFRAACRRVTSNEALYDLISQQTTTELA</sequence>
<feature type="domain" description="PTS EIIA type-2" evidence="1">
    <location>
        <begin position="5"/>
        <end position="149"/>
    </location>
</feature>
<evidence type="ECO:0000313" key="3">
    <source>
        <dbReference type="Proteomes" id="UP001222087"/>
    </source>
</evidence>
<evidence type="ECO:0000259" key="1">
    <source>
        <dbReference type="PROSITE" id="PS51094"/>
    </source>
</evidence>
<dbReference type="PROSITE" id="PS51094">
    <property type="entry name" value="PTS_EIIA_TYPE_2"/>
    <property type="match status" value="1"/>
</dbReference>
<dbReference type="PANTHER" id="PTHR47738:SF1">
    <property type="entry name" value="NITROGEN REGULATORY PROTEIN"/>
    <property type="match status" value="1"/>
</dbReference>
<keyword evidence="3" id="KW-1185">Reference proteome</keyword>
<dbReference type="SUPFAM" id="SSF55804">
    <property type="entry name" value="Phoshotransferase/anion transport protein"/>
    <property type="match status" value="1"/>
</dbReference>
<keyword evidence="2" id="KW-0813">Transport</keyword>
<name>A0ABY8AT81_9GAMM</name>
<keyword evidence="2" id="KW-0762">Sugar transport</keyword>
<dbReference type="Proteomes" id="UP001222087">
    <property type="component" value="Chromosome"/>
</dbReference>
<gene>
    <name evidence="2" type="ORF">PXX05_01215</name>
</gene>
<proteinExistence type="predicted"/>
<dbReference type="PANTHER" id="PTHR47738">
    <property type="entry name" value="PTS SYSTEM FRUCTOSE-LIKE EIIA COMPONENT-RELATED"/>
    <property type="match status" value="1"/>
</dbReference>
<evidence type="ECO:0000313" key="2">
    <source>
        <dbReference type="EMBL" id="WED43421.1"/>
    </source>
</evidence>
<dbReference type="RefSeq" id="WP_275089230.1">
    <property type="nucleotide sequence ID" value="NZ_CP119078.1"/>
</dbReference>
<dbReference type="Pfam" id="PF00359">
    <property type="entry name" value="PTS_EIIA_2"/>
    <property type="match status" value="1"/>
</dbReference>